<keyword evidence="9" id="KW-0342">GTP-binding</keyword>
<keyword evidence="5" id="KW-0021">Allosteric enzyme</keyword>
<dbReference type="GO" id="GO:0044206">
    <property type="term" value="P:UMP salvage"/>
    <property type="evidence" value="ECO:0007669"/>
    <property type="project" value="UniProtKB-UniPathway"/>
</dbReference>
<evidence type="ECO:0000256" key="2">
    <source>
        <dbReference type="ARBA" id="ARBA00005180"/>
    </source>
</evidence>
<dbReference type="GO" id="GO:0004845">
    <property type="term" value="F:uracil phosphoribosyltransferase activity"/>
    <property type="evidence" value="ECO:0007669"/>
    <property type="project" value="UniProtKB-EC"/>
</dbReference>
<comment type="similarity">
    <text evidence="3">Belongs to the UPRTase family.</text>
</comment>
<name>A0A1J4JVM8_9EUKA</name>
<dbReference type="GO" id="GO:0005525">
    <property type="term" value="F:GTP binding"/>
    <property type="evidence" value="ECO:0007669"/>
    <property type="project" value="UniProtKB-KW"/>
</dbReference>
<organism evidence="13 14">
    <name type="scientific">Tritrichomonas foetus</name>
    <dbReference type="NCBI Taxonomy" id="1144522"/>
    <lineage>
        <taxon>Eukaryota</taxon>
        <taxon>Metamonada</taxon>
        <taxon>Parabasalia</taxon>
        <taxon>Tritrichomonadida</taxon>
        <taxon>Tritrichomonadidae</taxon>
        <taxon>Tritrichomonas</taxon>
    </lineage>
</organism>
<evidence type="ECO:0000313" key="13">
    <source>
        <dbReference type="EMBL" id="OHT01590.1"/>
    </source>
</evidence>
<dbReference type="PANTHER" id="PTHR32315:SF4">
    <property type="entry name" value="URACIL PHOSPHORIBOSYLTRANSFERASE, CHLOROPLASTIC"/>
    <property type="match status" value="1"/>
</dbReference>
<dbReference type="InterPro" id="IPR029057">
    <property type="entry name" value="PRTase-like"/>
</dbReference>
<dbReference type="SUPFAM" id="SSF53271">
    <property type="entry name" value="PRTase-like"/>
    <property type="match status" value="1"/>
</dbReference>
<evidence type="ECO:0000259" key="11">
    <source>
        <dbReference type="Pfam" id="PF14681"/>
    </source>
</evidence>
<evidence type="ECO:0000256" key="3">
    <source>
        <dbReference type="ARBA" id="ARBA00009516"/>
    </source>
</evidence>
<dbReference type="AlphaFoldDB" id="A0A1J4JVM8"/>
<gene>
    <name evidence="13" type="primary">upp</name>
    <name evidence="13" type="ORF">TRFO_07485</name>
</gene>
<dbReference type="CDD" id="cd06223">
    <property type="entry name" value="PRTases_typeI"/>
    <property type="match status" value="1"/>
</dbReference>
<reference evidence="12" key="1">
    <citation type="submission" date="2016-07" db="EMBL/GenBank/DDBJ databases">
        <authorList>
            <person name="Rosa I.A."/>
            <person name="Brigido M.C."/>
            <person name="Santos E.O."/>
            <person name="Almeida L.G.P."/>
            <person name="Zingalli R.B."/>
            <person name="Vasconcelos A.T.R."/>
            <person name="Souza W."/>
            <person name="Benchimol M."/>
        </authorList>
    </citation>
    <scope>NUCLEOTIDE SEQUENCE</scope>
    <source>
        <strain evidence="12">7485</strain>
    </source>
</reference>
<dbReference type="OrthoDB" id="10257085at2759"/>
<keyword evidence="6 13" id="KW-0328">Glycosyltransferase</keyword>
<evidence type="ECO:0000256" key="8">
    <source>
        <dbReference type="ARBA" id="ARBA00022741"/>
    </source>
</evidence>
<dbReference type="EMBL" id="MLAK01000904">
    <property type="protein sequence ID" value="OHT01590.1"/>
    <property type="molecule type" value="Genomic_DNA"/>
</dbReference>
<accession>A0A1J4JVM8</accession>
<dbReference type="InterPro" id="IPR050054">
    <property type="entry name" value="UPRTase/APRTase"/>
</dbReference>
<reference evidence="13 14" key="2">
    <citation type="submission" date="2016-10" db="EMBL/GenBank/DDBJ databases">
        <authorList>
            <person name="Benchimol M."/>
            <person name="Almeida L.G."/>
            <person name="Vasconcelos A.T."/>
            <person name="Perreira-Neves A."/>
            <person name="Rosa I.A."/>
            <person name="Tasca T."/>
            <person name="Bogo M.R."/>
            <person name="de Souza W."/>
        </authorList>
    </citation>
    <scope>NUCLEOTIDE SEQUENCE [LARGE SCALE GENOMIC DNA]</scope>
    <source>
        <strain evidence="13 14">K</strain>
    </source>
</reference>
<keyword evidence="8" id="KW-0547">Nucleotide-binding</keyword>
<dbReference type="NCBIfam" id="NF001097">
    <property type="entry name" value="PRK00129.1"/>
    <property type="match status" value="1"/>
</dbReference>
<dbReference type="GeneID" id="94828410"/>
<dbReference type="PANTHER" id="PTHR32315">
    <property type="entry name" value="ADENINE PHOSPHORIBOSYLTRANSFERASE"/>
    <property type="match status" value="1"/>
</dbReference>
<evidence type="ECO:0000256" key="5">
    <source>
        <dbReference type="ARBA" id="ARBA00022533"/>
    </source>
</evidence>
<evidence type="ECO:0000256" key="7">
    <source>
        <dbReference type="ARBA" id="ARBA00022679"/>
    </source>
</evidence>
<keyword evidence="14" id="KW-1185">Reference proteome</keyword>
<evidence type="ECO:0000256" key="4">
    <source>
        <dbReference type="ARBA" id="ARBA00011894"/>
    </source>
</evidence>
<dbReference type="GO" id="GO:0006223">
    <property type="term" value="P:uracil salvage"/>
    <property type="evidence" value="ECO:0007669"/>
    <property type="project" value="InterPro"/>
</dbReference>
<reference evidence="12" key="3">
    <citation type="journal article" date="2017" name="Biol. Cell">
        <title>The costa of trichomonads: A complex macromolecular cytoskeleton structure made of uncommon proteins.</title>
        <authorList>
            <person name="de Andrade Rosa I."/>
            <person name="Brigido M.C."/>
            <person name="de Oliveira Santos E."/>
            <person name="Gonzaga L."/>
            <person name="Zingali R.B."/>
            <person name="de Vasconcelos A.T."/>
            <person name="de Souza W."/>
            <person name="Benchimol M."/>
        </authorList>
    </citation>
    <scope>NUCLEOTIDE SEQUENCE</scope>
    <source>
        <strain evidence="12">7485</strain>
    </source>
</reference>
<evidence type="ECO:0000256" key="9">
    <source>
        <dbReference type="ARBA" id="ARBA00023134"/>
    </source>
</evidence>
<evidence type="ECO:0000313" key="14">
    <source>
        <dbReference type="Proteomes" id="UP000179807"/>
    </source>
</evidence>
<keyword evidence="7 13" id="KW-0808">Transferase</keyword>
<comment type="pathway">
    <text evidence="2">Pyrimidine metabolism; UMP biosynthesis via salvage pathway; UMP from uracil: step 1/1.</text>
</comment>
<dbReference type="EMBL" id="KX579558">
    <property type="protein sequence ID" value="ARM19792.1"/>
    <property type="molecule type" value="Genomic_DNA"/>
</dbReference>
<dbReference type="NCBIfam" id="TIGR01091">
    <property type="entry name" value="upp"/>
    <property type="match status" value="1"/>
</dbReference>
<dbReference type="VEuPathDB" id="TrichDB:TRFO_07485"/>
<dbReference type="Pfam" id="PF14681">
    <property type="entry name" value="UPRTase"/>
    <property type="match status" value="1"/>
</dbReference>
<dbReference type="Gene3D" id="3.40.50.2020">
    <property type="match status" value="1"/>
</dbReference>
<dbReference type="InterPro" id="IPR000836">
    <property type="entry name" value="PRTase_dom"/>
</dbReference>
<evidence type="ECO:0000313" key="12">
    <source>
        <dbReference type="EMBL" id="ARM19792.1"/>
    </source>
</evidence>
<evidence type="ECO:0000256" key="6">
    <source>
        <dbReference type="ARBA" id="ARBA00022676"/>
    </source>
</evidence>
<dbReference type="InterPro" id="IPR005765">
    <property type="entry name" value="UPRT"/>
</dbReference>
<evidence type="ECO:0000256" key="1">
    <source>
        <dbReference type="ARBA" id="ARBA00001946"/>
    </source>
</evidence>
<dbReference type="Proteomes" id="UP000179807">
    <property type="component" value="Unassembled WGS sequence"/>
</dbReference>
<dbReference type="RefSeq" id="XP_068354726.1">
    <property type="nucleotide sequence ID" value="XM_068493706.1"/>
</dbReference>
<protein>
    <recommendedName>
        <fullName evidence="4">uracil phosphoribosyltransferase</fullName>
        <ecNumber evidence="4">2.4.2.9</ecNumber>
    </recommendedName>
    <alternativeName>
        <fullName evidence="10">UMP pyrophosphorylase</fullName>
    </alternativeName>
</protein>
<evidence type="ECO:0000256" key="10">
    <source>
        <dbReference type="ARBA" id="ARBA00031082"/>
    </source>
</evidence>
<dbReference type="EC" id="2.4.2.9" evidence="4"/>
<comment type="cofactor">
    <cofactor evidence="1">
        <name>Mg(2+)</name>
        <dbReference type="ChEBI" id="CHEBI:18420"/>
    </cofactor>
</comment>
<dbReference type="FunFam" id="3.40.50.2020:FF:000023">
    <property type="entry name" value="Probable uracil phosphoribosyltransferase"/>
    <property type="match status" value="1"/>
</dbReference>
<sequence length="208" mass="22925">MSSRLHVINHPVSTRALTQLRDKDASLSQFRDACASVVPCCIYEATKNLELQDKKIETPLCEMVGKEMKNEVVVVPILRAGISMLAPTLQILPFAKVGYFGMARDEETAKPSTYYQKLPNIEGAHVLLLDPMLATGGSAAYSIEQILKFKPKTLCLCCILAAPEGCKLLNEKFPDVDIYTTALDSNLNEKKYIVPGLGDFGDRYHGTV</sequence>
<feature type="domain" description="Phosphoribosyltransferase" evidence="11">
    <location>
        <begin position="7"/>
        <end position="207"/>
    </location>
</feature>
<dbReference type="UniPathway" id="UPA00574">
    <property type="reaction ID" value="UER00636"/>
</dbReference>
<proteinExistence type="inferred from homology"/>